<dbReference type="Proteomes" id="UP000078561">
    <property type="component" value="Unassembled WGS sequence"/>
</dbReference>
<sequence length="408" mass="45113">MSQPDYSNMRKLVTGDVVIKCRYGKDIRRLTINQAPTYDDLLDDNDISHAVSQSSLLKVTIFDKTTGPFDTLVPGGLPDELKSQLVTLRDSLDTILRFVPEKKTEVPQQAGTDPKYKPLSTAELDESNGPRASLTPQGSSDGLTTNNGDGTNKQTPTIKNAMYLPPGTPKQIPMKSPALQPMHQPVQYAQRPSPLNYPSYGPPQVSPSAPGTPGYQPNNINKLAGPGYMNARPPPPPMQQQQQRPQQGGYAVPGTPLSQHQLPLQQRPPPPQQQMQSTPPPSQQQQPPQGPPPQQQQLFQAQPPAQPSPQNQGPPVQAMPPSAPQAPPQQQQPPQQQMPQQQQQPFPQAPPQQQQQQPPQQQQPYYYPNGQQQQQQQQQQPQQQQQQPPPPQTPQQNYRPAPSPSNRF</sequence>
<dbReference type="EMBL" id="LT553105">
    <property type="protein sequence ID" value="SAM00023.1"/>
    <property type="molecule type" value="Genomic_DNA"/>
</dbReference>
<feature type="compositionally biased region" description="Polar residues" evidence="1">
    <location>
        <begin position="134"/>
        <end position="158"/>
    </location>
</feature>
<feature type="compositionally biased region" description="Low complexity" evidence="1">
    <location>
        <begin position="332"/>
        <end position="386"/>
    </location>
</feature>
<feature type="compositionally biased region" description="Low complexity" evidence="1">
    <location>
        <begin position="256"/>
        <end position="265"/>
    </location>
</feature>
<dbReference type="OrthoDB" id="1594986at2759"/>
<gene>
    <name evidence="2" type="primary">ABSGL_05689.1 scaffold 7421</name>
</gene>
<dbReference type="InParanoid" id="A0A163JKN9"/>
<feature type="compositionally biased region" description="Low complexity" evidence="1">
    <location>
        <begin position="295"/>
        <end position="316"/>
    </location>
</feature>
<feature type="compositionally biased region" description="Pro residues" evidence="1">
    <location>
        <begin position="317"/>
        <end position="331"/>
    </location>
</feature>
<evidence type="ECO:0000313" key="3">
    <source>
        <dbReference type="Proteomes" id="UP000078561"/>
    </source>
</evidence>
<feature type="region of interest" description="Disordered" evidence="1">
    <location>
        <begin position="189"/>
        <end position="408"/>
    </location>
</feature>
<protein>
    <submittedName>
        <fullName evidence="2">Uncharacterized protein</fullName>
    </submittedName>
</protein>
<keyword evidence="3" id="KW-1185">Reference proteome</keyword>
<organism evidence="2">
    <name type="scientific">Absidia glauca</name>
    <name type="common">Pin mould</name>
    <dbReference type="NCBI Taxonomy" id="4829"/>
    <lineage>
        <taxon>Eukaryota</taxon>
        <taxon>Fungi</taxon>
        <taxon>Fungi incertae sedis</taxon>
        <taxon>Mucoromycota</taxon>
        <taxon>Mucoromycotina</taxon>
        <taxon>Mucoromycetes</taxon>
        <taxon>Mucorales</taxon>
        <taxon>Cunninghamellaceae</taxon>
        <taxon>Absidia</taxon>
    </lineage>
</organism>
<accession>A0A163JKN9</accession>
<proteinExistence type="predicted"/>
<name>A0A163JKN9_ABSGL</name>
<evidence type="ECO:0000256" key="1">
    <source>
        <dbReference type="SAM" id="MobiDB-lite"/>
    </source>
</evidence>
<dbReference type="OMA" id="HEWPARV"/>
<evidence type="ECO:0000313" key="2">
    <source>
        <dbReference type="EMBL" id="SAM00023.1"/>
    </source>
</evidence>
<feature type="compositionally biased region" description="Pro residues" evidence="1">
    <location>
        <begin position="266"/>
        <end position="294"/>
    </location>
</feature>
<reference evidence="2" key="1">
    <citation type="submission" date="2016-04" db="EMBL/GenBank/DDBJ databases">
        <authorList>
            <person name="Evans L.H."/>
            <person name="Alamgir A."/>
            <person name="Owens N."/>
            <person name="Weber N.D."/>
            <person name="Virtaneva K."/>
            <person name="Barbian K."/>
            <person name="Babar A."/>
            <person name="Rosenke K."/>
        </authorList>
    </citation>
    <scope>NUCLEOTIDE SEQUENCE [LARGE SCALE GENOMIC DNA]</scope>
    <source>
        <strain evidence="2">CBS 101.48</strain>
    </source>
</reference>
<feature type="region of interest" description="Disordered" evidence="1">
    <location>
        <begin position="103"/>
        <end position="177"/>
    </location>
</feature>
<dbReference type="AlphaFoldDB" id="A0A163JKN9"/>